<organism evidence="2 3">
    <name type="scientific">Tsuneonella dongtanensis</name>
    <dbReference type="NCBI Taxonomy" id="692370"/>
    <lineage>
        <taxon>Bacteria</taxon>
        <taxon>Pseudomonadati</taxon>
        <taxon>Pseudomonadota</taxon>
        <taxon>Alphaproteobacteria</taxon>
        <taxon>Sphingomonadales</taxon>
        <taxon>Erythrobacteraceae</taxon>
        <taxon>Tsuneonella</taxon>
    </lineage>
</organism>
<sequence length="445" mass="49010">MRVVLFFDGTNNNKHNVKAAAEDNINADLKDKKGQPPASYKNDLSNVARMFDSSSGTDAYTNGRVYDNYFPIYIEGIGTASTGESASLQKGDDALRGGGFGEGPTGIIGKVRRGVDASLAYLRTMSGKPFEFIHLDVFGFSRGGAAARNAVAQILSGWSVGEGIYWPSVRSELVRDGETIDEFKFRFAGLYDTVASFGLAHWNDKIELNLGAVSAADRIVQLAAAEEHRKNFRLTRVGNDTKSFELFLPGVHSDIGGGYKSGVSETRVLWRDKAMRIGSQSSTVDRFQREWNWLSEQGWFGDKANPIWVHKEDGTIHTHFEIRGTKSTVGNQYCFIPLNMMVGYAKEEGLLFGNVSPVPPALSPVDAYLRGYAGKCASGTSGASSADDFFHKLDPLLVWLRRNYLHFSAYYSDLEAERDVANNALDFVGAMAPDFSGERRTRSYL</sequence>
<evidence type="ECO:0000313" key="2">
    <source>
        <dbReference type="EMBL" id="ANY19788.1"/>
    </source>
</evidence>
<dbReference type="KEGG" id="ado:A6F68_01271"/>
<evidence type="ECO:0000259" key="1">
    <source>
        <dbReference type="Pfam" id="PF09994"/>
    </source>
</evidence>
<accession>A0A1B2ACG5</accession>
<protein>
    <recommendedName>
        <fullName evidence="1">T6SS Phospholipase effector Tle1-like catalytic domain-containing protein</fullName>
    </recommendedName>
</protein>
<dbReference type="PANTHER" id="PTHR33840:SF1">
    <property type="entry name" value="TLE1 PHOSPHOLIPASE DOMAIN-CONTAINING PROTEIN"/>
    <property type="match status" value="1"/>
</dbReference>
<reference evidence="2 3" key="1">
    <citation type="submission" date="2016-07" db="EMBL/GenBank/DDBJ databases">
        <title>Complete genome sequence of Altererythrobacter dongtanensis KCTC 22672, a type strain with esterase isolated from tidal flat.</title>
        <authorList>
            <person name="Cheng H."/>
            <person name="Wu Y.-H."/>
            <person name="Zhou P."/>
            <person name="Huo Y.-Y."/>
            <person name="Wang C.-S."/>
            <person name="Xu X.-W."/>
        </authorList>
    </citation>
    <scope>NUCLEOTIDE SEQUENCE [LARGE SCALE GENOMIC DNA]</scope>
    <source>
        <strain evidence="2 3">KCTC 22672</strain>
    </source>
</reference>
<dbReference type="PANTHER" id="PTHR33840">
    <property type="match status" value="1"/>
</dbReference>
<proteinExistence type="predicted"/>
<dbReference type="Pfam" id="PF09994">
    <property type="entry name" value="T6SS_Tle1-like_cat"/>
    <property type="match status" value="1"/>
</dbReference>
<dbReference type="PATRIC" id="fig|692370.5.peg.1285"/>
<gene>
    <name evidence="2" type="ORF">A6F68_01271</name>
</gene>
<dbReference type="Proteomes" id="UP000092932">
    <property type="component" value="Chromosome"/>
</dbReference>
<name>A0A1B2ACG5_9SPHN</name>
<evidence type="ECO:0000313" key="3">
    <source>
        <dbReference type="Proteomes" id="UP000092932"/>
    </source>
</evidence>
<dbReference type="STRING" id="692370.A6F68_01271"/>
<dbReference type="InterPro" id="IPR018712">
    <property type="entry name" value="Tle1-like_cat"/>
</dbReference>
<dbReference type="EMBL" id="CP016591">
    <property type="protein sequence ID" value="ANY19788.1"/>
    <property type="molecule type" value="Genomic_DNA"/>
</dbReference>
<keyword evidence="3" id="KW-1185">Reference proteome</keyword>
<dbReference type="AlphaFoldDB" id="A0A1B2ACG5"/>
<feature type="domain" description="T6SS Phospholipase effector Tle1-like catalytic" evidence="1">
    <location>
        <begin position="176"/>
        <end position="262"/>
    </location>
</feature>